<reference evidence="2" key="1">
    <citation type="submission" date="2022-11" db="UniProtKB">
        <authorList>
            <consortium name="WormBaseParasite"/>
        </authorList>
    </citation>
    <scope>IDENTIFICATION</scope>
</reference>
<sequence>MQHVFFLNFVRFPFVDYYDLQKHGVRGRGRNFYLHVGDYLGINKADGNNDANKENKSLFIFYEIL</sequence>
<dbReference type="Proteomes" id="UP000887563">
    <property type="component" value="Unplaced"/>
</dbReference>
<protein>
    <submittedName>
        <fullName evidence="2">Uncharacterized protein</fullName>
    </submittedName>
</protein>
<dbReference type="WBParaSite" id="Minc3s00062g03175">
    <property type="protein sequence ID" value="Minc3s00062g03175"/>
    <property type="gene ID" value="Minc3s00062g03175"/>
</dbReference>
<evidence type="ECO:0000313" key="1">
    <source>
        <dbReference type="Proteomes" id="UP000887563"/>
    </source>
</evidence>
<name>A0A914KNW1_MELIC</name>
<accession>A0A914KNW1</accession>
<proteinExistence type="predicted"/>
<dbReference type="AlphaFoldDB" id="A0A914KNW1"/>
<evidence type="ECO:0000313" key="2">
    <source>
        <dbReference type="WBParaSite" id="Minc3s00062g03175"/>
    </source>
</evidence>
<organism evidence="1 2">
    <name type="scientific">Meloidogyne incognita</name>
    <name type="common">Southern root-knot nematode worm</name>
    <name type="synonym">Oxyuris incognita</name>
    <dbReference type="NCBI Taxonomy" id="6306"/>
    <lineage>
        <taxon>Eukaryota</taxon>
        <taxon>Metazoa</taxon>
        <taxon>Ecdysozoa</taxon>
        <taxon>Nematoda</taxon>
        <taxon>Chromadorea</taxon>
        <taxon>Rhabditida</taxon>
        <taxon>Tylenchina</taxon>
        <taxon>Tylenchomorpha</taxon>
        <taxon>Tylenchoidea</taxon>
        <taxon>Meloidogynidae</taxon>
        <taxon>Meloidogyninae</taxon>
        <taxon>Meloidogyne</taxon>
        <taxon>Meloidogyne incognita group</taxon>
    </lineage>
</organism>
<keyword evidence="1" id="KW-1185">Reference proteome</keyword>